<proteinExistence type="predicted"/>
<evidence type="ECO:0000256" key="1">
    <source>
        <dbReference type="SAM" id="MobiDB-lite"/>
    </source>
</evidence>
<feature type="compositionally biased region" description="Low complexity" evidence="1">
    <location>
        <begin position="163"/>
        <end position="174"/>
    </location>
</feature>
<dbReference type="EMBL" id="RJTX01000002">
    <property type="protein sequence ID" value="ROH97395.1"/>
    <property type="molecule type" value="Genomic_DNA"/>
</dbReference>
<evidence type="ECO:0000313" key="2">
    <source>
        <dbReference type="EMBL" id="ROH97395.1"/>
    </source>
</evidence>
<organism evidence="2 4">
    <name type="scientific">Chryseobacterium daecheongense</name>
    <dbReference type="NCBI Taxonomy" id="192389"/>
    <lineage>
        <taxon>Bacteria</taxon>
        <taxon>Pseudomonadati</taxon>
        <taxon>Bacteroidota</taxon>
        <taxon>Flavobacteriia</taxon>
        <taxon>Flavobacteriales</taxon>
        <taxon>Weeksellaceae</taxon>
        <taxon>Chryseobacterium group</taxon>
        <taxon>Chryseobacterium</taxon>
    </lineage>
</organism>
<sequence>MKRISIIISTFCLTMIYGQKVSDYTYVSVPEKFTSFKDDYGLEAFLKKSLKGKKYVIIPGDKRDWPSEVKDNPCSVISADVLNDSGLLRNKVLLQFKDCNDKVILSAKGSSNIKEFVAGYNEALQQSLIAVPASNPIDMRNVTAQPTTVNEVKEVVASTPVSTVSSTSAAPASPAEKKAERYSNGKLDLQKIQIDQTQFILADSNSSVPFATFKATAKKDVFRVKLANGESTIGYFEGKNIIIELPQANGEYSKEVFSGK</sequence>
<evidence type="ECO:0000313" key="3">
    <source>
        <dbReference type="EMBL" id="TDX93462.1"/>
    </source>
</evidence>
<dbReference type="RefSeq" id="WP_123262622.1">
    <property type="nucleotide sequence ID" value="NZ_RJTX01000002.1"/>
</dbReference>
<comment type="caution">
    <text evidence="2">The sequence shown here is derived from an EMBL/GenBank/DDBJ whole genome shotgun (WGS) entry which is preliminary data.</text>
</comment>
<reference evidence="3 5" key="2">
    <citation type="submission" date="2019-03" db="EMBL/GenBank/DDBJ databases">
        <title>Genomic Encyclopedia of Archaeal and Bacterial Type Strains, Phase II (KMG-II): from individual species to whole genera.</title>
        <authorList>
            <person name="Goeker M."/>
        </authorList>
    </citation>
    <scope>NUCLEOTIDE SEQUENCE [LARGE SCALE GENOMIC DNA]</scope>
    <source>
        <strain evidence="3 5">DSM 15235</strain>
    </source>
</reference>
<reference evidence="2 4" key="1">
    <citation type="submission" date="2018-11" db="EMBL/GenBank/DDBJ databases">
        <title>Proposal to divide the Flavobacteriaceae and reorganize its genera based on Amino Acid Identity values calculated from whole genome sequences.</title>
        <authorList>
            <person name="Nicholson A.C."/>
            <person name="Gulvik C.A."/>
            <person name="Whitney A.M."/>
            <person name="Humrighouse B.W."/>
            <person name="Bell M."/>
            <person name="Holmes B."/>
            <person name="Steigerwalt A."/>
            <person name="Villarma A."/>
            <person name="Sheth M."/>
            <person name="Batra D."/>
            <person name="Pryor J."/>
            <person name="Bernardet J.-F."/>
            <person name="Hugo C."/>
            <person name="Kampfer P."/>
            <person name="Newman J."/>
            <person name="Mcquiston J.R."/>
        </authorList>
    </citation>
    <scope>NUCLEOTIDE SEQUENCE [LARGE SCALE GENOMIC DNA]</scope>
    <source>
        <strain evidence="2 4">DSM 15235</strain>
    </source>
</reference>
<dbReference type="AlphaFoldDB" id="A0A3N0VXB7"/>
<name>A0A3N0VXB7_9FLAO</name>
<dbReference type="Proteomes" id="UP000295709">
    <property type="component" value="Unassembled WGS sequence"/>
</dbReference>
<dbReference type="Proteomes" id="UP000269375">
    <property type="component" value="Unassembled WGS sequence"/>
</dbReference>
<dbReference type="OrthoDB" id="1274006at2"/>
<gene>
    <name evidence="3" type="ORF">BCF50_2440</name>
    <name evidence="2" type="ORF">EGI05_08310</name>
</gene>
<evidence type="ECO:0000313" key="4">
    <source>
        <dbReference type="Proteomes" id="UP000269375"/>
    </source>
</evidence>
<protein>
    <submittedName>
        <fullName evidence="2">Uncharacterized protein</fullName>
    </submittedName>
</protein>
<feature type="region of interest" description="Disordered" evidence="1">
    <location>
        <begin position="163"/>
        <end position="182"/>
    </location>
</feature>
<keyword evidence="5" id="KW-1185">Reference proteome</keyword>
<dbReference type="EMBL" id="SOQW01000002">
    <property type="protein sequence ID" value="TDX93462.1"/>
    <property type="molecule type" value="Genomic_DNA"/>
</dbReference>
<evidence type="ECO:0000313" key="5">
    <source>
        <dbReference type="Proteomes" id="UP000295709"/>
    </source>
</evidence>
<accession>A0A3N0VXB7</accession>